<evidence type="ECO:0000256" key="11">
    <source>
        <dbReference type="SAM" id="MobiDB-lite"/>
    </source>
</evidence>
<evidence type="ECO:0000259" key="12">
    <source>
        <dbReference type="SMART" id="SM00225"/>
    </source>
</evidence>
<sequence>MAGSVPTVSELFAAARRRYEQLFGGDAPLIAVCAPGRVNLIGEHTDYNQGFVLPMALPLVTVVVGSQTCGRDVTVVTVTEDADEPHRVDFSLPADGAPLAPGLPRWANYVKGVIEHYRAPPVPGFRAVIASSVPLGGGLSSSASLECSQGGFLIISEMEDDGDKVSKALACQQAEHSHAGVPCGIMDQFVSVLGREGHALLIDCRSLEATPVPLADPGLIILITNSNVKHSLSSSEYPLRRRHCEEAASAMGKSSLRDATMKDLEEAGDRMDEVTVRRARHVIEEIERTVQAAEALRRGEYKEFGRLMVESHNSLRDLYEVSCRELDELVSVALEVEGVYGSRMTGGGFGGCTVTLLQAGSIGRTILHIQSSAFLTTAEGSSNNNSREAPQDHKEPQLSPRMLNLNSSDENSNRSSLQDPVSLNVGGEIYTTTLDTLTRCQDSMLGAMFTGQIPVLRDSRGNVFIDRDGKVFRYILNYLRSSALDLPDGFSELALLRREVDFFQIRPLLEELCRYEAAVPLSLKGGPLGAMIMVNVESKVRILHFNLRHAPENYELRTCLVAAFTVELFCTWRAFMALLCECFSYKTSKGLTSPHPCNPRQNRLKLEWVPRPEELPQEQYDKQRYQGLTVCNAEVTQSGDIINAHREITDMQGFVEELLKLSLAEGFKVDLVMPDPVEILNCTSLRLIKC</sequence>
<dbReference type="PRINTS" id="PR00959">
    <property type="entry name" value="MEVGALKINASE"/>
</dbReference>
<dbReference type="PROSITE" id="PS00627">
    <property type="entry name" value="GHMP_KINASES_ATP"/>
    <property type="match status" value="1"/>
</dbReference>
<evidence type="ECO:0000256" key="9">
    <source>
        <dbReference type="ARBA" id="ARBA00023277"/>
    </source>
</evidence>
<keyword evidence="4" id="KW-0479">Metal-binding</keyword>
<dbReference type="InterPro" id="IPR006203">
    <property type="entry name" value="GHMP_knse_ATP-bd_CS"/>
</dbReference>
<dbReference type="Pfam" id="PF19329">
    <property type="entry name" value="KCTD11_21_C"/>
    <property type="match status" value="1"/>
</dbReference>
<feature type="coiled-coil region" evidence="10">
    <location>
        <begin position="276"/>
        <end position="303"/>
    </location>
</feature>
<evidence type="ECO:0000256" key="4">
    <source>
        <dbReference type="ARBA" id="ARBA00022723"/>
    </source>
</evidence>
<dbReference type="InterPro" id="IPR000210">
    <property type="entry name" value="BTB/POZ_dom"/>
</dbReference>
<dbReference type="InterPro" id="IPR036554">
    <property type="entry name" value="GHMP_kinase_C_sf"/>
</dbReference>
<dbReference type="FunFam" id="3.30.70.890:FF:000001">
    <property type="entry name" value="Galactokinase"/>
    <property type="match status" value="1"/>
</dbReference>
<dbReference type="InterPro" id="IPR011333">
    <property type="entry name" value="SKP1/BTB/POZ_sf"/>
</dbReference>
<dbReference type="SMART" id="SM00225">
    <property type="entry name" value="BTB"/>
    <property type="match status" value="1"/>
</dbReference>
<dbReference type="Pfam" id="PF10509">
    <property type="entry name" value="GalKase_gal_bdg"/>
    <property type="match status" value="1"/>
</dbReference>
<dbReference type="AlphaFoldDB" id="A0AAD9CTI7"/>
<dbReference type="InterPro" id="IPR045763">
    <property type="entry name" value="KCTD11/21_C"/>
</dbReference>
<evidence type="ECO:0000313" key="14">
    <source>
        <dbReference type="Proteomes" id="UP001228049"/>
    </source>
</evidence>
<dbReference type="GO" id="GO:0004335">
    <property type="term" value="F:galactokinase activity"/>
    <property type="evidence" value="ECO:0007669"/>
    <property type="project" value="InterPro"/>
</dbReference>
<dbReference type="Proteomes" id="UP001228049">
    <property type="component" value="Unassembled WGS sequence"/>
</dbReference>
<dbReference type="PRINTS" id="PR00473">
    <property type="entry name" value="GALCTOKINASE"/>
</dbReference>
<dbReference type="InterPro" id="IPR020568">
    <property type="entry name" value="Ribosomal_Su5_D2-typ_SF"/>
</dbReference>
<dbReference type="GO" id="GO:0046872">
    <property type="term" value="F:metal ion binding"/>
    <property type="evidence" value="ECO:0007669"/>
    <property type="project" value="UniProtKB-KW"/>
</dbReference>
<keyword evidence="14" id="KW-1185">Reference proteome</keyword>
<dbReference type="PANTHER" id="PTHR10457:SF7">
    <property type="entry name" value="GALACTOKINASE-RELATED"/>
    <property type="match status" value="1"/>
</dbReference>
<dbReference type="Gene3D" id="3.30.70.890">
    <property type="entry name" value="GHMP kinase, C-terminal domain"/>
    <property type="match status" value="1"/>
</dbReference>
<accession>A0AAD9CTI7</accession>
<keyword evidence="7" id="KW-0067">ATP-binding</keyword>
<dbReference type="GO" id="GO:0005524">
    <property type="term" value="F:ATP binding"/>
    <property type="evidence" value="ECO:0007669"/>
    <property type="project" value="UniProtKB-KW"/>
</dbReference>
<dbReference type="InterPro" id="IPR014721">
    <property type="entry name" value="Ribsml_uS5_D2-typ_fold_subgr"/>
</dbReference>
<protein>
    <submittedName>
        <fullName evidence="13">Galactokinase</fullName>
    </submittedName>
</protein>
<reference evidence="13" key="1">
    <citation type="submission" date="2023-04" db="EMBL/GenBank/DDBJ databases">
        <title>Chromosome-level genome of Chaenocephalus aceratus.</title>
        <authorList>
            <person name="Park H."/>
        </authorList>
    </citation>
    <scope>NUCLEOTIDE SEQUENCE</scope>
    <source>
        <strain evidence="13">DE</strain>
        <tissue evidence="13">Muscle</tissue>
    </source>
</reference>
<evidence type="ECO:0000256" key="6">
    <source>
        <dbReference type="ARBA" id="ARBA00022777"/>
    </source>
</evidence>
<dbReference type="InterPro" id="IPR019741">
    <property type="entry name" value="Galactokinase_CS"/>
</dbReference>
<gene>
    <name evidence="13" type="ORF">KUDE01_009162</name>
</gene>
<comment type="caution">
    <text evidence="13">The sequence shown here is derived from an EMBL/GenBank/DDBJ whole genome shotgun (WGS) entry which is preliminary data.</text>
</comment>
<dbReference type="InterPro" id="IPR000705">
    <property type="entry name" value="Galactokinase"/>
</dbReference>
<dbReference type="Gene3D" id="3.30.710.10">
    <property type="entry name" value="Potassium Channel Kv1.1, Chain A"/>
    <property type="match status" value="1"/>
</dbReference>
<dbReference type="Pfam" id="PF08544">
    <property type="entry name" value="GHMP_kinases_C"/>
    <property type="match status" value="1"/>
</dbReference>
<dbReference type="SUPFAM" id="SSF54695">
    <property type="entry name" value="POZ domain"/>
    <property type="match status" value="1"/>
</dbReference>
<dbReference type="PANTHER" id="PTHR10457">
    <property type="entry name" value="MEVALONATE KINASE/GALACTOKINASE"/>
    <property type="match status" value="1"/>
</dbReference>
<keyword evidence="9" id="KW-0119">Carbohydrate metabolism</keyword>
<feature type="compositionally biased region" description="Polar residues" evidence="11">
    <location>
        <begin position="378"/>
        <end position="388"/>
    </location>
</feature>
<dbReference type="PROSITE" id="PS00106">
    <property type="entry name" value="GALACTOKINASE"/>
    <property type="match status" value="1"/>
</dbReference>
<feature type="region of interest" description="Disordered" evidence="11">
    <location>
        <begin position="378"/>
        <end position="419"/>
    </location>
</feature>
<keyword evidence="3" id="KW-0808">Transferase</keyword>
<dbReference type="GO" id="GO:0006012">
    <property type="term" value="P:galactose metabolic process"/>
    <property type="evidence" value="ECO:0007669"/>
    <property type="project" value="InterPro"/>
</dbReference>
<proteinExistence type="inferred from homology"/>
<evidence type="ECO:0000256" key="7">
    <source>
        <dbReference type="ARBA" id="ARBA00022840"/>
    </source>
</evidence>
<keyword evidence="2" id="KW-0341">Growth regulation</keyword>
<dbReference type="GO" id="GO:0005829">
    <property type="term" value="C:cytosol"/>
    <property type="evidence" value="ECO:0007669"/>
    <property type="project" value="TreeGrafter"/>
</dbReference>
<dbReference type="CDD" id="cd18365">
    <property type="entry name" value="BTB_POZ_KCTD6_like"/>
    <property type="match status" value="1"/>
</dbReference>
<dbReference type="InterPro" id="IPR013750">
    <property type="entry name" value="GHMP_kinase_C_dom"/>
</dbReference>
<dbReference type="NCBIfam" id="TIGR00131">
    <property type="entry name" value="gal_kin"/>
    <property type="match status" value="1"/>
</dbReference>
<evidence type="ECO:0000256" key="8">
    <source>
        <dbReference type="ARBA" id="ARBA00022842"/>
    </source>
</evidence>
<dbReference type="GO" id="GO:0051260">
    <property type="term" value="P:protein homooligomerization"/>
    <property type="evidence" value="ECO:0007669"/>
    <property type="project" value="InterPro"/>
</dbReference>
<feature type="compositionally biased region" description="Polar residues" evidence="11">
    <location>
        <begin position="404"/>
        <end position="419"/>
    </location>
</feature>
<comment type="similarity">
    <text evidence="1">Belongs to the GHMP kinase family. GalK subfamily.</text>
</comment>
<dbReference type="InterPro" id="IPR019539">
    <property type="entry name" value="GalKase_N"/>
</dbReference>
<dbReference type="FunFam" id="3.30.230.10:FF:000040">
    <property type="entry name" value="Galactokinase 1"/>
    <property type="match status" value="1"/>
</dbReference>
<dbReference type="Pfam" id="PF02214">
    <property type="entry name" value="BTB_2"/>
    <property type="match status" value="1"/>
</dbReference>
<evidence type="ECO:0000256" key="5">
    <source>
        <dbReference type="ARBA" id="ARBA00022741"/>
    </source>
</evidence>
<evidence type="ECO:0000313" key="13">
    <source>
        <dbReference type="EMBL" id="KAK1906766.1"/>
    </source>
</evidence>
<dbReference type="InterPro" id="IPR006204">
    <property type="entry name" value="GHMP_kinase_N_dom"/>
</dbReference>
<keyword evidence="5" id="KW-0547">Nucleotide-binding</keyword>
<dbReference type="EMBL" id="JASDAP010000001">
    <property type="protein sequence ID" value="KAK1906766.1"/>
    <property type="molecule type" value="Genomic_DNA"/>
</dbReference>
<dbReference type="SUPFAM" id="SSF54211">
    <property type="entry name" value="Ribosomal protein S5 domain 2-like"/>
    <property type="match status" value="1"/>
</dbReference>
<evidence type="ECO:0000256" key="3">
    <source>
        <dbReference type="ARBA" id="ARBA00022679"/>
    </source>
</evidence>
<evidence type="ECO:0000256" key="10">
    <source>
        <dbReference type="SAM" id="Coils"/>
    </source>
</evidence>
<dbReference type="Gene3D" id="3.30.230.10">
    <property type="match status" value="1"/>
</dbReference>
<keyword evidence="8" id="KW-0460">Magnesium</keyword>
<organism evidence="13 14">
    <name type="scientific">Dissostichus eleginoides</name>
    <name type="common">Patagonian toothfish</name>
    <name type="synonym">Dissostichus amissus</name>
    <dbReference type="NCBI Taxonomy" id="100907"/>
    <lineage>
        <taxon>Eukaryota</taxon>
        <taxon>Metazoa</taxon>
        <taxon>Chordata</taxon>
        <taxon>Craniata</taxon>
        <taxon>Vertebrata</taxon>
        <taxon>Euteleostomi</taxon>
        <taxon>Actinopterygii</taxon>
        <taxon>Neopterygii</taxon>
        <taxon>Teleostei</taxon>
        <taxon>Neoteleostei</taxon>
        <taxon>Acanthomorphata</taxon>
        <taxon>Eupercaria</taxon>
        <taxon>Perciformes</taxon>
        <taxon>Notothenioidei</taxon>
        <taxon>Nototheniidae</taxon>
        <taxon>Dissostichus</taxon>
    </lineage>
</organism>
<dbReference type="InterPro" id="IPR003131">
    <property type="entry name" value="T1-type_BTB"/>
</dbReference>
<keyword evidence="6" id="KW-0418">Kinase</keyword>
<evidence type="ECO:0000256" key="1">
    <source>
        <dbReference type="ARBA" id="ARBA00006566"/>
    </source>
</evidence>
<dbReference type="SUPFAM" id="SSF55060">
    <property type="entry name" value="GHMP Kinase, C-terminal domain"/>
    <property type="match status" value="1"/>
</dbReference>
<name>A0AAD9CTI7_DISEL</name>
<dbReference type="Pfam" id="PF00288">
    <property type="entry name" value="GHMP_kinases_N"/>
    <property type="match status" value="1"/>
</dbReference>
<keyword evidence="10" id="KW-0175">Coiled coil</keyword>
<evidence type="ECO:0000256" key="2">
    <source>
        <dbReference type="ARBA" id="ARBA00022604"/>
    </source>
</evidence>
<feature type="domain" description="BTB" evidence="12">
    <location>
        <begin position="419"/>
        <end position="520"/>
    </location>
</feature>